<dbReference type="Pfam" id="PF08238">
    <property type="entry name" value="Sel1"/>
    <property type="match status" value="3"/>
</dbReference>
<comment type="caution">
    <text evidence="2">The sequence shown here is derived from an EMBL/GenBank/DDBJ whole genome shotgun (WGS) entry which is preliminary data.</text>
</comment>
<organism evidence="2 3">
    <name type="scientific">Pontiella agarivorans</name>
    <dbReference type="NCBI Taxonomy" id="3038953"/>
    <lineage>
        <taxon>Bacteria</taxon>
        <taxon>Pseudomonadati</taxon>
        <taxon>Kiritimatiellota</taxon>
        <taxon>Kiritimatiellia</taxon>
        <taxon>Kiritimatiellales</taxon>
        <taxon>Pontiellaceae</taxon>
        <taxon>Pontiella</taxon>
    </lineage>
</organism>
<dbReference type="InterPro" id="IPR011990">
    <property type="entry name" value="TPR-like_helical_dom_sf"/>
</dbReference>
<dbReference type="PROSITE" id="PS51257">
    <property type="entry name" value="PROKAR_LIPOPROTEIN"/>
    <property type="match status" value="1"/>
</dbReference>
<dbReference type="PANTHER" id="PTHR11102">
    <property type="entry name" value="SEL-1-LIKE PROTEIN"/>
    <property type="match status" value="1"/>
</dbReference>
<dbReference type="SMART" id="SM00671">
    <property type="entry name" value="SEL1"/>
    <property type="match status" value="3"/>
</dbReference>
<dbReference type="InterPro" id="IPR050767">
    <property type="entry name" value="Sel1_AlgK"/>
</dbReference>
<keyword evidence="3" id="KW-1185">Reference proteome</keyword>
<dbReference type="Proteomes" id="UP001290861">
    <property type="component" value="Unassembled WGS sequence"/>
</dbReference>
<sequence length="497" mass="57180">MKSFIVIMVFGMLGCGVADEERLYYSAEQKQWGIAASAVLTKKNEHDLFSLRGVPDSVWEQERNREFLEGDGWDVSGREDLIKTIERVMKTGHRSSFKQIHDSLEAGPAVYWINNFLHRLKYGYAFRPHRVAFVERYAEELAGRSLIGWDLARVISLVRWGVAAGYLEEEEAWQWIMPAAQEIQRIYGSWEELGEAYVTGRMFWSSYHFRTGGEEIRPVVYWLLKNPNSPWVKVDWNLDLTGSTEAYAGDEKLPKAEPYYEGARFGRYGGYTNTVRALLELKDSGSAYSRAMCHEKLGDYYQYGRPGIEPNLQKALSFYQTAAELGEDGAMLDLGLAYYRGKGRPKDFNRAYVWWSRAAESGHVTALRNLGILYAEGKGVEQDLEKAMELYELAGKWGDSGAENQLAWLMFKNEEVWDADQAVAYAYTAIRKDACQPHYDTLVRVLIKAGRWDEAWTQLNAWERLNMRQRNNYDPLKLPEKFKKLRERIESGRIGGA</sequence>
<evidence type="ECO:0000313" key="3">
    <source>
        <dbReference type="Proteomes" id="UP001290861"/>
    </source>
</evidence>
<dbReference type="Gene3D" id="1.25.40.10">
    <property type="entry name" value="Tetratricopeptide repeat domain"/>
    <property type="match status" value="1"/>
</dbReference>
<name>A0ABU5N0A4_9BACT</name>
<dbReference type="EMBL" id="JARVCO010000012">
    <property type="protein sequence ID" value="MDZ8119865.1"/>
    <property type="molecule type" value="Genomic_DNA"/>
</dbReference>
<dbReference type="Pfam" id="PF06889">
    <property type="entry name" value="DUF1266"/>
    <property type="match status" value="1"/>
</dbReference>
<dbReference type="InterPro" id="IPR006597">
    <property type="entry name" value="Sel1-like"/>
</dbReference>
<reference evidence="2 3" key="1">
    <citation type="journal article" date="2024" name="Appl. Environ. Microbiol.">
        <title>Pontiella agarivorans sp. nov., a novel marine anaerobic bacterium capable of degrading macroalgal polysaccharides and fixing nitrogen.</title>
        <authorList>
            <person name="Liu N."/>
            <person name="Kivenson V."/>
            <person name="Peng X."/>
            <person name="Cui Z."/>
            <person name="Lankiewicz T.S."/>
            <person name="Gosselin K.M."/>
            <person name="English C.J."/>
            <person name="Blair E.M."/>
            <person name="O'Malley M.A."/>
            <person name="Valentine D.L."/>
        </authorList>
    </citation>
    <scope>NUCLEOTIDE SEQUENCE [LARGE SCALE GENOMIC DNA]</scope>
    <source>
        <strain evidence="2 3">NLcol2</strain>
    </source>
</reference>
<feature type="domain" description="DUF1266" evidence="1">
    <location>
        <begin position="71"/>
        <end position="236"/>
    </location>
</feature>
<evidence type="ECO:0000259" key="1">
    <source>
        <dbReference type="Pfam" id="PF06889"/>
    </source>
</evidence>
<proteinExistence type="predicted"/>
<gene>
    <name evidence="2" type="ORF">P9H32_14645</name>
</gene>
<accession>A0ABU5N0A4</accession>
<dbReference type="SUPFAM" id="SSF81901">
    <property type="entry name" value="HCP-like"/>
    <property type="match status" value="1"/>
</dbReference>
<dbReference type="PANTHER" id="PTHR11102:SF160">
    <property type="entry name" value="ERAD-ASSOCIATED E3 UBIQUITIN-PROTEIN LIGASE COMPONENT HRD3"/>
    <property type="match status" value="1"/>
</dbReference>
<dbReference type="InterPro" id="IPR009677">
    <property type="entry name" value="DUF1266"/>
</dbReference>
<dbReference type="RefSeq" id="WP_322609647.1">
    <property type="nucleotide sequence ID" value="NZ_JARVCO010000012.1"/>
</dbReference>
<protein>
    <submittedName>
        <fullName evidence="2">DUF1266 domain-containing protein</fullName>
    </submittedName>
</protein>
<evidence type="ECO:0000313" key="2">
    <source>
        <dbReference type="EMBL" id="MDZ8119865.1"/>
    </source>
</evidence>